<dbReference type="OrthoDB" id="3682124at2"/>
<comment type="caution">
    <text evidence="1">The sequence shown here is derived from an EMBL/GenBank/DDBJ whole genome shotgun (WGS) entry which is preliminary data.</text>
</comment>
<dbReference type="EMBL" id="QURH01000222">
    <property type="protein sequence ID" value="RFU41297.1"/>
    <property type="molecule type" value="Genomic_DNA"/>
</dbReference>
<dbReference type="AlphaFoldDB" id="A0A372JMR3"/>
<dbReference type="RefSeq" id="WP_117357666.1">
    <property type="nucleotide sequence ID" value="NZ_QURH01000222.1"/>
</dbReference>
<protein>
    <submittedName>
        <fullName evidence="1">Uncharacterized protein</fullName>
    </submittedName>
</protein>
<organism evidence="1 2">
    <name type="scientific">Actinomadura logoneensis</name>
    <dbReference type="NCBI Taxonomy" id="2293572"/>
    <lineage>
        <taxon>Bacteria</taxon>
        <taxon>Bacillati</taxon>
        <taxon>Actinomycetota</taxon>
        <taxon>Actinomycetes</taxon>
        <taxon>Streptosporangiales</taxon>
        <taxon>Thermomonosporaceae</taxon>
        <taxon>Actinomadura</taxon>
    </lineage>
</organism>
<evidence type="ECO:0000313" key="2">
    <source>
        <dbReference type="Proteomes" id="UP000261811"/>
    </source>
</evidence>
<reference evidence="1 2" key="1">
    <citation type="submission" date="2018-08" db="EMBL/GenBank/DDBJ databases">
        <title>Actinomadura jelena sp. nov., a novel Actinomycete isolated from soil in Chad.</title>
        <authorList>
            <person name="Shi L."/>
        </authorList>
    </citation>
    <scope>NUCLEOTIDE SEQUENCE [LARGE SCALE GENOMIC DNA]</scope>
    <source>
        <strain evidence="1 2">NEAU-G17</strain>
    </source>
</reference>
<evidence type="ECO:0000313" key="1">
    <source>
        <dbReference type="EMBL" id="RFU41297.1"/>
    </source>
</evidence>
<sequence length="260" mass="29096">MGLDAFVLCRCWQDGRTTEPPVPRERIMTDDHGPYLDEGFHGALDEVFGKWKAAAACPHGDMEIARERISNWGGYRYLREAMETAGWDRFPVLREYLPESNDGDLPAGRAREALAELAAFRECAAVGTEVVLLDEDTGDVLATSIRAYGGVFVWDGMAKRRVGVDARGLFVVDESGRELFRALRCTQRRVRAGRVRFRTEDGAETTLDLTSTIAERDGAYPRRLRVVERPLDGSFFDYAVEPLRKVCEAAAETGNPVVWC</sequence>
<name>A0A372JMR3_9ACTN</name>
<proteinExistence type="predicted"/>
<dbReference type="Proteomes" id="UP000261811">
    <property type="component" value="Unassembled WGS sequence"/>
</dbReference>
<keyword evidence="2" id="KW-1185">Reference proteome</keyword>
<accession>A0A372JMR3</accession>
<gene>
    <name evidence="1" type="ORF">DZF91_12645</name>
</gene>